<dbReference type="EMBL" id="REGN01004122">
    <property type="protein sequence ID" value="RNA19015.1"/>
    <property type="molecule type" value="Genomic_DNA"/>
</dbReference>
<name>A0A3M7R6Z6_BRAPC</name>
<gene>
    <name evidence="1" type="ORF">BpHYR1_034638</name>
</gene>
<organism evidence="1 2">
    <name type="scientific">Brachionus plicatilis</name>
    <name type="common">Marine rotifer</name>
    <name type="synonym">Brachionus muelleri</name>
    <dbReference type="NCBI Taxonomy" id="10195"/>
    <lineage>
        <taxon>Eukaryota</taxon>
        <taxon>Metazoa</taxon>
        <taxon>Spiralia</taxon>
        <taxon>Gnathifera</taxon>
        <taxon>Rotifera</taxon>
        <taxon>Eurotatoria</taxon>
        <taxon>Monogononta</taxon>
        <taxon>Pseudotrocha</taxon>
        <taxon>Ploima</taxon>
        <taxon>Brachionidae</taxon>
        <taxon>Brachionus</taxon>
    </lineage>
</organism>
<protein>
    <submittedName>
        <fullName evidence="1">Uncharacterized protein</fullName>
    </submittedName>
</protein>
<reference evidence="1 2" key="1">
    <citation type="journal article" date="2018" name="Sci. Rep.">
        <title>Genomic signatures of local adaptation to the degree of environmental predictability in rotifers.</title>
        <authorList>
            <person name="Franch-Gras L."/>
            <person name="Hahn C."/>
            <person name="Garcia-Roger E.M."/>
            <person name="Carmona M.J."/>
            <person name="Serra M."/>
            <person name="Gomez A."/>
        </authorList>
    </citation>
    <scope>NUCLEOTIDE SEQUENCE [LARGE SCALE GENOMIC DNA]</scope>
    <source>
        <strain evidence="1">HYR1</strain>
    </source>
</reference>
<dbReference type="AlphaFoldDB" id="A0A3M7R6Z6"/>
<accession>A0A3M7R6Z6</accession>
<dbReference type="Proteomes" id="UP000276133">
    <property type="component" value="Unassembled WGS sequence"/>
</dbReference>
<comment type="caution">
    <text evidence="1">The sequence shown here is derived from an EMBL/GenBank/DDBJ whole genome shotgun (WGS) entry which is preliminary data.</text>
</comment>
<evidence type="ECO:0000313" key="1">
    <source>
        <dbReference type="EMBL" id="RNA19015.1"/>
    </source>
</evidence>
<keyword evidence="2" id="KW-1185">Reference proteome</keyword>
<sequence length="60" mass="7176">MFQNSRRQDIFPPGSIGKNWLQSSISDESHFFYHMLKTDLTNLLHFFFCQRKETLLLPVD</sequence>
<evidence type="ECO:0000313" key="2">
    <source>
        <dbReference type="Proteomes" id="UP000276133"/>
    </source>
</evidence>
<proteinExistence type="predicted"/>